<protein>
    <recommendedName>
        <fullName evidence="3">RiboL-PSP-HEPN domain-containing protein</fullName>
    </recommendedName>
</protein>
<organism evidence="1 2">
    <name type="scientific">Dyadobacter psychrotolerans</name>
    <dbReference type="NCBI Taxonomy" id="2541721"/>
    <lineage>
        <taxon>Bacteria</taxon>
        <taxon>Pseudomonadati</taxon>
        <taxon>Bacteroidota</taxon>
        <taxon>Cytophagia</taxon>
        <taxon>Cytophagales</taxon>
        <taxon>Spirosomataceae</taxon>
        <taxon>Dyadobacter</taxon>
    </lineage>
</organism>
<keyword evidence="2" id="KW-1185">Reference proteome</keyword>
<evidence type="ECO:0000313" key="1">
    <source>
        <dbReference type="EMBL" id="TDE08519.1"/>
    </source>
</evidence>
<dbReference type="RefSeq" id="WP_131962744.1">
    <property type="nucleotide sequence ID" value="NZ_SMFL01000025.1"/>
</dbReference>
<sequence>MNDLQDRVLRGMGAILISIQTTEKMLQTIIDIVLPKGGVGDPEEFLKRLNTVDKRTIGVFINSLRDRVEIEPWFDAILTEFLTMRNNLIHDVERIPGFGLNSEKELLVASSYLKKLLDYSKIIQNTMFGLGRAWQNQNNIILPNFDATHDYVKHIDKTIAPLVDEIFSQKN</sequence>
<evidence type="ECO:0000313" key="2">
    <source>
        <dbReference type="Proteomes" id="UP000294850"/>
    </source>
</evidence>
<dbReference type="Proteomes" id="UP000294850">
    <property type="component" value="Unassembled WGS sequence"/>
</dbReference>
<gene>
    <name evidence="1" type="ORF">E0F88_32330</name>
</gene>
<comment type="caution">
    <text evidence="1">The sequence shown here is derived from an EMBL/GenBank/DDBJ whole genome shotgun (WGS) entry which is preliminary data.</text>
</comment>
<dbReference type="EMBL" id="SMFL01000025">
    <property type="protein sequence ID" value="TDE08519.1"/>
    <property type="molecule type" value="Genomic_DNA"/>
</dbReference>
<evidence type="ECO:0008006" key="3">
    <source>
        <dbReference type="Google" id="ProtNLM"/>
    </source>
</evidence>
<dbReference type="AlphaFoldDB" id="A0A4R5D4Z6"/>
<accession>A0A4R5D4Z6</accession>
<reference evidence="1 2" key="1">
    <citation type="submission" date="2019-03" db="EMBL/GenBank/DDBJ databases">
        <title>Dyadobacter AR-3-6 sp. nov., isolated from arctic soil.</title>
        <authorList>
            <person name="Chaudhary D.K."/>
        </authorList>
    </citation>
    <scope>NUCLEOTIDE SEQUENCE [LARGE SCALE GENOMIC DNA]</scope>
    <source>
        <strain evidence="1 2">AR-3-6</strain>
    </source>
</reference>
<name>A0A4R5D4Z6_9BACT</name>
<proteinExistence type="predicted"/>